<keyword evidence="2" id="KW-0342">GTP-binding</keyword>
<accession>A0A0K2UXI0</accession>
<evidence type="ECO:0000313" key="3">
    <source>
        <dbReference type="EMBL" id="CDW42406.1"/>
    </source>
</evidence>
<dbReference type="Gene3D" id="3.40.50.300">
    <property type="entry name" value="P-loop containing nucleotide triphosphate hydrolases"/>
    <property type="match status" value="1"/>
</dbReference>
<dbReference type="OrthoDB" id="8830751at2759"/>
<dbReference type="InterPro" id="IPR050227">
    <property type="entry name" value="Rab"/>
</dbReference>
<dbReference type="InterPro" id="IPR001806">
    <property type="entry name" value="Small_GTPase"/>
</dbReference>
<evidence type="ECO:0000256" key="2">
    <source>
        <dbReference type="ARBA" id="ARBA00023134"/>
    </source>
</evidence>
<dbReference type="SUPFAM" id="SSF52540">
    <property type="entry name" value="P-loop containing nucleoside triphosphate hydrolases"/>
    <property type="match status" value="1"/>
</dbReference>
<keyword evidence="1" id="KW-0547">Nucleotide-binding</keyword>
<dbReference type="AlphaFoldDB" id="A0A0K2UXI0"/>
<reference evidence="3" key="1">
    <citation type="submission" date="2014-05" db="EMBL/GenBank/DDBJ databases">
        <authorList>
            <person name="Chronopoulou M."/>
        </authorList>
    </citation>
    <scope>NUCLEOTIDE SEQUENCE</scope>
    <source>
        <tissue evidence="3">Whole organism</tissue>
    </source>
</reference>
<dbReference type="EMBL" id="HACA01025045">
    <property type="protein sequence ID" value="CDW42406.1"/>
    <property type="molecule type" value="Transcribed_RNA"/>
</dbReference>
<dbReference type="GO" id="GO:0003924">
    <property type="term" value="F:GTPase activity"/>
    <property type="evidence" value="ECO:0007669"/>
    <property type="project" value="InterPro"/>
</dbReference>
<dbReference type="GO" id="GO:0005525">
    <property type="term" value="F:GTP binding"/>
    <property type="evidence" value="ECO:0007669"/>
    <property type="project" value="UniProtKB-KW"/>
</dbReference>
<sequence length="113" mass="13223">MSKKNLFSMGSLGNSMDFFEDVRVVVVGDHKVGKSSLIHRNIHNKFNENYYKTSSIEKHNWTHVVSNRDVYYTIWDTPGGGKSHKWYISIYIFCTCCNLYKLQPKYDMKSLNS</sequence>
<evidence type="ECO:0000256" key="1">
    <source>
        <dbReference type="ARBA" id="ARBA00022741"/>
    </source>
</evidence>
<name>A0A0K2UXI0_LEPSM</name>
<proteinExistence type="predicted"/>
<dbReference type="PANTHER" id="PTHR47977">
    <property type="entry name" value="RAS-RELATED PROTEIN RAB"/>
    <property type="match status" value="1"/>
</dbReference>
<organism evidence="3">
    <name type="scientific">Lepeophtheirus salmonis</name>
    <name type="common">Salmon louse</name>
    <name type="synonym">Caligus salmonis</name>
    <dbReference type="NCBI Taxonomy" id="72036"/>
    <lineage>
        <taxon>Eukaryota</taxon>
        <taxon>Metazoa</taxon>
        <taxon>Ecdysozoa</taxon>
        <taxon>Arthropoda</taxon>
        <taxon>Crustacea</taxon>
        <taxon>Multicrustacea</taxon>
        <taxon>Hexanauplia</taxon>
        <taxon>Copepoda</taxon>
        <taxon>Siphonostomatoida</taxon>
        <taxon>Caligidae</taxon>
        <taxon>Lepeophtheirus</taxon>
    </lineage>
</organism>
<dbReference type="PRINTS" id="PR00449">
    <property type="entry name" value="RASTRNSFRMNG"/>
</dbReference>
<protein>
    <submittedName>
        <fullName evidence="3">Uncharacterized protein</fullName>
    </submittedName>
</protein>
<dbReference type="Pfam" id="PF00071">
    <property type="entry name" value="Ras"/>
    <property type="match status" value="1"/>
</dbReference>
<dbReference type="InterPro" id="IPR027417">
    <property type="entry name" value="P-loop_NTPase"/>
</dbReference>